<evidence type="ECO:0000313" key="1">
    <source>
        <dbReference type="EMBL" id="MEW9919191.1"/>
    </source>
</evidence>
<evidence type="ECO:0000313" key="2">
    <source>
        <dbReference type="Proteomes" id="UP001556098"/>
    </source>
</evidence>
<gene>
    <name evidence="1" type="ORF">AB2B41_06230</name>
</gene>
<comment type="caution">
    <text evidence="1">The sequence shown here is derived from an EMBL/GenBank/DDBJ whole genome shotgun (WGS) entry which is preliminary data.</text>
</comment>
<protein>
    <recommendedName>
        <fullName evidence="3">N-acetyltransferase domain-containing protein</fullName>
    </recommendedName>
</protein>
<reference evidence="1 2" key="1">
    <citation type="submission" date="2024-07" db="EMBL/GenBank/DDBJ databases">
        <title>Marimonas sp.nov., isolated from tidal-flat sediment.</title>
        <authorList>
            <person name="Jayan J.N."/>
            <person name="Lee S.S."/>
        </authorList>
    </citation>
    <scope>NUCLEOTIDE SEQUENCE [LARGE SCALE GENOMIC DNA]</scope>
    <source>
        <strain evidence="1 2">MJW-29</strain>
    </source>
</reference>
<proteinExistence type="predicted"/>
<dbReference type="EMBL" id="JBFNXX010000004">
    <property type="protein sequence ID" value="MEW9919191.1"/>
    <property type="molecule type" value="Genomic_DNA"/>
</dbReference>
<dbReference type="Proteomes" id="UP001556098">
    <property type="component" value="Unassembled WGS sequence"/>
</dbReference>
<dbReference type="RefSeq" id="WP_367876899.1">
    <property type="nucleotide sequence ID" value="NZ_JBFNXX010000004.1"/>
</dbReference>
<organism evidence="1 2">
    <name type="scientific">Sulfitobacter sediminis</name>
    <dbReference type="NCBI Taxonomy" id="3234186"/>
    <lineage>
        <taxon>Bacteria</taxon>
        <taxon>Pseudomonadati</taxon>
        <taxon>Pseudomonadota</taxon>
        <taxon>Alphaproteobacteria</taxon>
        <taxon>Rhodobacterales</taxon>
        <taxon>Roseobacteraceae</taxon>
        <taxon>Sulfitobacter</taxon>
    </lineage>
</organism>
<keyword evidence="2" id="KW-1185">Reference proteome</keyword>
<name>A0ABV3RJP8_9RHOB</name>
<evidence type="ECO:0008006" key="3">
    <source>
        <dbReference type="Google" id="ProtNLM"/>
    </source>
</evidence>
<sequence length="266" mass="29504">MTPGSKEHGAPLKIAGARLEVPAKLSETDRAALAQSLYAVHERIFSGVTHTQFCDHVIDPPARSTVIQLFLSERGETVGYCAVHLFKRTVQGREALVLRAEAGLLPEYRGRGATYGFGIRCAMAEKFRHPFTPIYYLGTLVHTSSYHLFCKYFPVVFPPASGSAAPASSELAQELADSFPDPAVTPDDPLIRDVGWVTIESRQEERLNRGQDRADVAFFKARNPGYTRGHGLVVVVPLTFRNVIAALFRRLKELAWLAIRRKKADL</sequence>
<accession>A0ABV3RJP8</accession>